<dbReference type="Pfam" id="PF09312">
    <property type="entry name" value="SurA_N"/>
    <property type="match status" value="1"/>
</dbReference>
<dbReference type="PROSITE" id="PS50198">
    <property type="entry name" value="PPIC_PPIASE_2"/>
    <property type="match status" value="1"/>
</dbReference>
<dbReference type="RefSeq" id="WP_218445883.1">
    <property type="nucleotide sequence ID" value="NZ_JAGSPA010000003.1"/>
</dbReference>
<dbReference type="EC" id="5.2.1.8" evidence="7"/>
<feature type="domain" description="PpiC" evidence="6">
    <location>
        <begin position="204"/>
        <end position="301"/>
    </location>
</feature>
<evidence type="ECO:0000256" key="4">
    <source>
        <dbReference type="PROSITE-ProRule" id="PRU00278"/>
    </source>
</evidence>
<dbReference type="EMBL" id="JAGSPA010000003">
    <property type="protein sequence ID" value="MBV7257046.1"/>
    <property type="molecule type" value="Genomic_DNA"/>
</dbReference>
<keyword evidence="3 4" id="KW-0413">Isomerase</keyword>
<evidence type="ECO:0000313" key="7">
    <source>
        <dbReference type="EMBL" id="MBV7257046.1"/>
    </source>
</evidence>
<keyword evidence="8" id="KW-1185">Reference proteome</keyword>
<dbReference type="PANTHER" id="PTHR47637">
    <property type="entry name" value="CHAPERONE SURA"/>
    <property type="match status" value="1"/>
</dbReference>
<dbReference type="Pfam" id="PF00639">
    <property type="entry name" value="Rotamase"/>
    <property type="match status" value="1"/>
</dbReference>
<dbReference type="InterPro" id="IPR050280">
    <property type="entry name" value="OMP_Chaperone_SurA"/>
</dbReference>
<sequence length="453" mass="50404">MIARTLRILAGALVAVSGSQIAQAQQENITDEDVANVPILSSLMKAPDIRLLTQESDPSVRKANAIVNGDVVTDTDVEQRLNLVLAANPTPVEDAEKRRLRMQIMRNLIDEKLQIQESRDNDIIIAPQELEQAYRRVAGNFNMEPQQFEEYLAERDTSHMAIQQQIHAELAWQRLLRRRVQPFVNVGDDEVEALIARLEASKGTDEYRIGELVFFTSPETAADTMADAQRIVEQLQQGASFVAYARQYSQSSTATLGGELGWVKLEQLSPELQPIISQLQEGQITRPVQLPGRIVILALIDKRQILTADENDALLSLKQLNVRLPADISQEQAEALARRIQTEVAGMGGCGGMEAVAERLGGEVTVNDQIRLGDLPPQLKGIMTQLQTGQSTPPFGSAEEGIKVLTMCGREQGQAVAAPDFDNMFAQLEEERVNMMARRYLRDLRRDAIIDYR</sequence>
<reference evidence="7 8" key="1">
    <citation type="submission" date="2021-04" db="EMBL/GenBank/DDBJ databases">
        <authorList>
            <person name="Pira H."/>
            <person name="Risdian C."/>
            <person name="Wink J."/>
        </authorList>
    </citation>
    <scope>NUCLEOTIDE SEQUENCE [LARGE SCALE GENOMIC DNA]</scope>
    <source>
        <strain evidence="7 8">WHA3</strain>
    </source>
</reference>
<evidence type="ECO:0000256" key="5">
    <source>
        <dbReference type="SAM" id="SignalP"/>
    </source>
</evidence>
<organism evidence="7 8">
    <name type="scientific">Pacificimonas pallii</name>
    <dbReference type="NCBI Taxonomy" id="2827236"/>
    <lineage>
        <taxon>Bacteria</taxon>
        <taxon>Pseudomonadati</taxon>
        <taxon>Pseudomonadota</taxon>
        <taxon>Alphaproteobacteria</taxon>
        <taxon>Sphingomonadales</taxon>
        <taxon>Sphingosinicellaceae</taxon>
        <taxon>Pacificimonas</taxon>
    </lineage>
</organism>
<comment type="caution">
    <text evidence="7">The sequence shown here is derived from an EMBL/GenBank/DDBJ whole genome shotgun (WGS) entry which is preliminary data.</text>
</comment>
<gene>
    <name evidence="7" type="ORF">KCG44_09650</name>
</gene>
<dbReference type="PANTHER" id="PTHR47637:SF1">
    <property type="entry name" value="CHAPERONE SURA"/>
    <property type="match status" value="1"/>
</dbReference>
<evidence type="ECO:0000256" key="2">
    <source>
        <dbReference type="ARBA" id="ARBA00023186"/>
    </source>
</evidence>
<keyword evidence="1 4" id="KW-0697">Rotamase</keyword>
<protein>
    <submittedName>
        <fullName evidence="7">Peptidylprolyl isomerase</fullName>
        <ecNumber evidence="7">5.2.1.8</ecNumber>
    </submittedName>
</protein>
<name>A0ABS6SFD6_9SPHN</name>
<dbReference type="Proteomes" id="UP000722336">
    <property type="component" value="Unassembled WGS sequence"/>
</dbReference>
<evidence type="ECO:0000256" key="3">
    <source>
        <dbReference type="ARBA" id="ARBA00023235"/>
    </source>
</evidence>
<accession>A0ABS6SFD6</accession>
<evidence type="ECO:0000259" key="6">
    <source>
        <dbReference type="PROSITE" id="PS50198"/>
    </source>
</evidence>
<evidence type="ECO:0000256" key="1">
    <source>
        <dbReference type="ARBA" id="ARBA00023110"/>
    </source>
</evidence>
<proteinExistence type="predicted"/>
<feature type="signal peptide" evidence="5">
    <location>
        <begin position="1"/>
        <end position="24"/>
    </location>
</feature>
<feature type="chain" id="PRO_5045089641" evidence="5">
    <location>
        <begin position="25"/>
        <end position="453"/>
    </location>
</feature>
<evidence type="ECO:0000313" key="8">
    <source>
        <dbReference type="Proteomes" id="UP000722336"/>
    </source>
</evidence>
<dbReference type="InterPro" id="IPR000297">
    <property type="entry name" value="PPIase_PpiC"/>
</dbReference>
<keyword evidence="5" id="KW-0732">Signal</keyword>
<dbReference type="InterPro" id="IPR015391">
    <property type="entry name" value="SurA_N"/>
</dbReference>
<keyword evidence="2" id="KW-0143">Chaperone</keyword>
<dbReference type="GO" id="GO:0003755">
    <property type="term" value="F:peptidyl-prolyl cis-trans isomerase activity"/>
    <property type="evidence" value="ECO:0007669"/>
    <property type="project" value="UniProtKB-EC"/>
</dbReference>